<dbReference type="Proteomes" id="UP000287361">
    <property type="component" value="Unassembled WGS sequence"/>
</dbReference>
<comment type="caution">
    <text evidence="9">The sequence shown here is derived from an EMBL/GenBank/DDBJ whole genome shotgun (WGS) entry which is preliminary data.</text>
</comment>
<evidence type="ECO:0000256" key="7">
    <source>
        <dbReference type="RuleBase" id="RU003792"/>
    </source>
</evidence>
<dbReference type="HAMAP" id="MF_00171">
    <property type="entry name" value="TruA"/>
    <property type="match status" value="1"/>
</dbReference>
<feature type="domain" description="Pseudouridine synthase I TruA alpha/beta" evidence="8">
    <location>
        <begin position="147"/>
        <end position="248"/>
    </location>
</feature>
<evidence type="ECO:0000256" key="5">
    <source>
        <dbReference type="PIRSR" id="PIRSR001430-1"/>
    </source>
</evidence>
<feature type="active site" description="Nucleophile" evidence="4 5">
    <location>
        <position position="55"/>
    </location>
</feature>
<evidence type="ECO:0000313" key="10">
    <source>
        <dbReference type="Proteomes" id="UP000287361"/>
    </source>
</evidence>
<dbReference type="PANTHER" id="PTHR11142:SF0">
    <property type="entry name" value="TRNA PSEUDOURIDINE SYNTHASE-LIKE 1"/>
    <property type="match status" value="1"/>
</dbReference>
<evidence type="ECO:0000313" key="9">
    <source>
        <dbReference type="EMBL" id="GCB28733.1"/>
    </source>
</evidence>
<gene>
    <name evidence="9" type="primary">truA2_1</name>
    <name evidence="4" type="synonym">truA</name>
    <name evidence="9" type="ORF">KGMB03357_03940</name>
</gene>
<dbReference type="GeneID" id="86193390"/>
<evidence type="ECO:0000256" key="2">
    <source>
        <dbReference type="ARBA" id="ARBA00022694"/>
    </source>
</evidence>
<name>A0A401LAZ6_9FIRM</name>
<keyword evidence="3 4" id="KW-0413">Isomerase</keyword>
<dbReference type="InterPro" id="IPR020095">
    <property type="entry name" value="PsdUridine_synth_TruA_C"/>
</dbReference>
<keyword evidence="10" id="KW-1185">Reference proteome</keyword>
<comment type="catalytic activity">
    <reaction evidence="4 7">
        <text>uridine(38/39/40) in tRNA = pseudouridine(38/39/40) in tRNA</text>
        <dbReference type="Rhea" id="RHEA:22376"/>
        <dbReference type="Rhea" id="RHEA-COMP:10085"/>
        <dbReference type="Rhea" id="RHEA-COMP:10087"/>
        <dbReference type="ChEBI" id="CHEBI:65314"/>
        <dbReference type="ChEBI" id="CHEBI:65315"/>
        <dbReference type="EC" id="5.4.99.12"/>
    </reaction>
</comment>
<dbReference type="InterPro" id="IPR020094">
    <property type="entry name" value="TruA/RsuA/RluB/E/F_N"/>
</dbReference>
<feature type="domain" description="Pseudouridine synthase I TruA alpha/beta" evidence="8">
    <location>
        <begin position="8"/>
        <end position="107"/>
    </location>
</feature>
<reference evidence="9 10" key="1">
    <citation type="submission" date="2018-10" db="EMBL/GenBank/DDBJ databases">
        <title>Draft Genome Sequence of Anaerotignum sp. KCTC 15736.</title>
        <authorList>
            <person name="Choi S.H."/>
            <person name="Kim J.S."/>
            <person name="Kang S.W."/>
            <person name="Lee J.S."/>
            <person name="Park S.H."/>
        </authorList>
    </citation>
    <scope>NUCLEOTIDE SEQUENCE [LARGE SCALE GENOMIC DNA]</scope>
    <source>
        <strain evidence="9 10">KCTC 15736</strain>
    </source>
</reference>
<comment type="function">
    <text evidence="4">Formation of pseudouridine at positions 38, 39 and 40 in the anticodon stem and loop of transfer RNAs.</text>
</comment>
<dbReference type="OrthoDB" id="9811823at2"/>
<dbReference type="GO" id="GO:0031119">
    <property type="term" value="P:tRNA pseudouridine synthesis"/>
    <property type="evidence" value="ECO:0007669"/>
    <property type="project" value="UniProtKB-UniRule"/>
</dbReference>
<dbReference type="AlphaFoldDB" id="A0A401LAZ6"/>
<dbReference type="GO" id="GO:0160147">
    <property type="term" value="F:tRNA pseudouridine(38-40) synthase activity"/>
    <property type="evidence" value="ECO:0007669"/>
    <property type="project" value="UniProtKB-EC"/>
</dbReference>
<evidence type="ECO:0000256" key="6">
    <source>
        <dbReference type="PIRSR" id="PIRSR001430-2"/>
    </source>
</evidence>
<dbReference type="SUPFAM" id="SSF55120">
    <property type="entry name" value="Pseudouridine synthase"/>
    <property type="match status" value="1"/>
</dbReference>
<dbReference type="PIRSF" id="PIRSF001430">
    <property type="entry name" value="tRNA_psdUrid_synth"/>
    <property type="match status" value="1"/>
</dbReference>
<dbReference type="Gene3D" id="3.30.70.660">
    <property type="entry name" value="Pseudouridine synthase I, catalytic domain, C-terminal subdomain"/>
    <property type="match status" value="1"/>
</dbReference>
<dbReference type="CDD" id="cd02570">
    <property type="entry name" value="PseudoU_synth_EcTruA"/>
    <property type="match status" value="1"/>
</dbReference>
<evidence type="ECO:0000259" key="8">
    <source>
        <dbReference type="Pfam" id="PF01416"/>
    </source>
</evidence>
<protein>
    <recommendedName>
        <fullName evidence="4">tRNA pseudouridine synthase A</fullName>
        <ecNumber evidence="4">5.4.99.12</ecNumber>
    </recommendedName>
    <alternativeName>
        <fullName evidence="4">tRNA pseudouridine(38-40) synthase</fullName>
    </alternativeName>
    <alternativeName>
        <fullName evidence="4">tRNA pseudouridylate synthase I</fullName>
    </alternativeName>
    <alternativeName>
        <fullName evidence="4">tRNA-uridine isomerase I</fullName>
    </alternativeName>
</protein>
<comment type="caution">
    <text evidence="4">Lacks conserved residue(s) required for the propagation of feature annotation.</text>
</comment>
<proteinExistence type="inferred from homology"/>
<evidence type="ECO:0000256" key="3">
    <source>
        <dbReference type="ARBA" id="ARBA00023235"/>
    </source>
</evidence>
<dbReference type="NCBIfam" id="TIGR00071">
    <property type="entry name" value="hisT_truA"/>
    <property type="match status" value="1"/>
</dbReference>
<accession>A0A401LAZ6</accession>
<sequence length="258" mass="28457">MKRILLTIAYDGTNYSGWQKQKDEAVITVEGELTKALRLLFRNPALECVGASRTDAGVHALGQRAVIDVETSIPAEKIPLAIRSFLPADIVVTKAEEVAETFHPRFDCVKKTYEYRFWNAPAKNPKERLYSAYVQKPLDVERMNEGAKAFLGTHDFAAFCAAGAQVSTTVRTIFDCHVEKQGESVRILVTGDGFLYNMVRILAGTLLAVGMGRLEPKAVAAIIAGKDRRAAGQTAEPQGLTLLEIFYDEKDLYEAAKN</sequence>
<feature type="binding site" evidence="4 6">
    <location>
        <position position="113"/>
    </location>
    <ligand>
        <name>substrate</name>
    </ligand>
</feature>
<dbReference type="RefSeq" id="WP_118582634.1">
    <property type="nucleotide sequence ID" value="NZ_DAWBID010000060.1"/>
</dbReference>
<dbReference type="InterPro" id="IPR001406">
    <property type="entry name" value="PsdUridine_synth_TruA"/>
</dbReference>
<dbReference type="InterPro" id="IPR020103">
    <property type="entry name" value="PsdUridine_synth_cat_dom_sf"/>
</dbReference>
<evidence type="ECO:0000256" key="1">
    <source>
        <dbReference type="ARBA" id="ARBA00009375"/>
    </source>
</evidence>
<evidence type="ECO:0000256" key="4">
    <source>
        <dbReference type="HAMAP-Rule" id="MF_00171"/>
    </source>
</evidence>
<dbReference type="InterPro" id="IPR020097">
    <property type="entry name" value="PsdUridine_synth_TruA_a/b_dom"/>
</dbReference>
<dbReference type="Pfam" id="PF01416">
    <property type="entry name" value="PseudoU_synth_1"/>
    <property type="match status" value="2"/>
</dbReference>
<comment type="subunit">
    <text evidence="4">Homodimer.</text>
</comment>
<organism evidence="9 10">
    <name type="scientific">Anaerotignum faecicola</name>
    <dbReference type="NCBI Taxonomy" id="2358141"/>
    <lineage>
        <taxon>Bacteria</taxon>
        <taxon>Bacillati</taxon>
        <taxon>Bacillota</taxon>
        <taxon>Clostridia</taxon>
        <taxon>Lachnospirales</taxon>
        <taxon>Anaerotignaceae</taxon>
        <taxon>Anaerotignum</taxon>
    </lineage>
</organism>
<dbReference type="GO" id="GO:0003723">
    <property type="term" value="F:RNA binding"/>
    <property type="evidence" value="ECO:0007669"/>
    <property type="project" value="InterPro"/>
</dbReference>
<dbReference type="EMBL" id="BHVZ01000001">
    <property type="protein sequence ID" value="GCB28733.1"/>
    <property type="molecule type" value="Genomic_DNA"/>
</dbReference>
<dbReference type="PANTHER" id="PTHR11142">
    <property type="entry name" value="PSEUDOURIDYLATE SYNTHASE"/>
    <property type="match status" value="1"/>
</dbReference>
<dbReference type="Gene3D" id="3.30.70.580">
    <property type="entry name" value="Pseudouridine synthase I, catalytic domain, N-terminal subdomain"/>
    <property type="match status" value="1"/>
</dbReference>
<dbReference type="EC" id="5.4.99.12" evidence="4"/>
<dbReference type="FunFam" id="3.30.70.580:FF:000001">
    <property type="entry name" value="tRNA pseudouridine synthase A"/>
    <property type="match status" value="1"/>
</dbReference>
<comment type="similarity">
    <text evidence="1 4 7">Belongs to the tRNA pseudouridine synthase TruA family.</text>
</comment>
<keyword evidence="2 4" id="KW-0819">tRNA processing</keyword>